<dbReference type="InterPro" id="IPR013000">
    <property type="entry name" value="Ribosomal_uL4_euk/arc_CS"/>
</dbReference>
<evidence type="ECO:0000256" key="2">
    <source>
        <dbReference type="ARBA" id="ARBA00022980"/>
    </source>
</evidence>
<dbReference type="OrthoDB" id="10259785at2759"/>
<dbReference type="PANTHER" id="PTHR19431">
    <property type="entry name" value="60S RIBOSOMAL PROTEIN L4"/>
    <property type="match status" value="1"/>
</dbReference>
<organism evidence="7 8">
    <name type="scientific">Giardia muris</name>
    <dbReference type="NCBI Taxonomy" id="5742"/>
    <lineage>
        <taxon>Eukaryota</taxon>
        <taxon>Metamonada</taxon>
        <taxon>Diplomonadida</taxon>
        <taxon>Hexamitidae</taxon>
        <taxon>Giardiinae</taxon>
        <taxon>Giardia</taxon>
    </lineage>
</organism>
<dbReference type="Pfam" id="PF14374">
    <property type="entry name" value="Ribos_L4_asso_C"/>
    <property type="match status" value="1"/>
</dbReference>
<dbReference type="PROSITE" id="PS00939">
    <property type="entry name" value="RIBOSOMAL_L1E"/>
    <property type="match status" value="1"/>
</dbReference>
<evidence type="ECO:0000313" key="7">
    <source>
        <dbReference type="EMBL" id="TNJ26532.1"/>
    </source>
</evidence>
<accession>A0A4Z1SLK6</accession>
<keyword evidence="3" id="KW-0687">Ribonucleoprotein</keyword>
<keyword evidence="2 7" id="KW-0689">Ribosomal protein</keyword>
<dbReference type="Proteomes" id="UP000315496">
    <property type="component" value="Chromosome 5"/>
</dbReference>
<dbReference type="SUPFAM" id="SSF52166">
    <property type="entry name" value="Ribosomal protein L4"/>
    <property type="match status" value="1"/>
</dbReference>
<comment type="caution">
    <text evidence="7">The sequence shown here is derived from an EMBL/GenBank/DDBJ whole genome shotgun (WGS) entry which is preliminary data.</text>
</comment>
<dbReference type="AlphaFoldDB" id="A0A4Z1SLK6"/>
<dbReference type="GO" id="GO:0005840">
    <property type="term" value="C:ribosome"/>
    <property type="evidence" value="ECO:0007669"/>
    <property type="project" value="UniProtKB-KW"/>
</dbReference>
<dbReference type="InterPro" id="IPR025755">
    <property type="entry name" value="Ribos_uL4_C_dom"/>
</dbReference>
<sequence length="311" mass="34156">MNPTVKVFSATGAPAGELPRPAVFSVPIRPDIISFVHTQLAKNNRTPYAVSRYAGVQCTAHSWGPGRAVARLPRKHGGIGAYANFARGGHMAHPTSVNRRWCRCVNLNLRRYAVASALAASANAQLVEARGHRIGNVKSIPCVVDVSDVKKTKDAMGIIRAIGAAEDVERCKESRGIRAGRGKMRNRRYRMRRGPLLIHAGENIEPAFRNIPGLDICHVSDMKLLELAPGSHPGRLIIWTKGAFASLDQVYAAMKGYTLPMPVISQTDIERIMQSDIVTSTFKAKRDPLRIERKVNPFSDPNALKRLDPSK</sequence>
<keyword evidence="8" id="KW-1185">Reference proteome</keyword>
<proteinExistence type="inferred from homology"/>
<dbReference type="FunFam" id="3.40.1370.10:FF:000011">
    <property type="entry name" value="50S ribosomal protein L4"/>
    <property type="match status" value="1"/>
</dbReference>
<dbReference type="VEuPathDB" id="GiardiaDB:GMRT_10477"/>
<evidence type="ECO:0000256" key="5">
    <source>
        <dbReference type="ARBA" id="ARBA00035353"/>
    </source>
</evidence>
<evidence type="ECO:0000259" key="6">
    <source>
        <dbReference type="Pfam" id="PF14374"/>
    </source>
</evidence>
<dbReference type="GO" id="GO:0006412">
    <property type="term" value="P:translation"/>
    <property type="evidence" value="ECO:0007669"/>
    <property type="project" value="InterPro"/>
</dbReference>
<dbReference type="Gene3D" id="3.40.1370.10">
    <property type="match status" value="1"/>
</dbReference>
<evidence type="ECO:0000256" key="1">
    <source>
        <dbReference type="ARBA" id="ARBA00010528"/>
    </source>
</evidence>
<feature type="domain" description="Large ribosomal subunit protein uL4 C-terminal" evidence="6">
    <location>
        <begin position="255"/>
        <end position="309"/>
    </location>
</feature>
<dbReference type="InterPro" id="IPR023574">
    <property type="entry name" value="Ribosomal_uL4_dom_sf"/>
</dbReference>
<comment type="similarity">
    <text evidence="1">Belongs to the universal ribosomal protein uL4 family.</text>
</comment>
<reference evidence="7 8" key="1">
    <citation type="submission" date="2019-05" db="EMBL/GenBank/DDBJ databases">
        <title>The compact genome of Giardia muris reveals important steps in the evolution of intestinal protozoan parasites.</title>
        <authorList>
            <person name="Xu F."/>
            <person name="Jimenez-Gonzalez A."/>
            <person name="Einarsson E."/>
            <person name="Astvaldsson A."/>
            <person name="Peirasmaki D."/>
            <person name="Eckmann L."/>
            <person name="Andersson J.O."/>
            <person name="Svard S.G."/>
            <person name="Jerlstrom-Hultqvist J."/>
        </authorList>
    </citation>
    <scope>NUCLEOTIDE SEQUENCE [LARGE SCALE GENOMIC DNA]</scope>
    <source>
        <strain evidence="7 8">Roberts-Thomson</strain>
    </source>
</reference>
<dbReference type="InterPro" id="IPR045240">
    <property type="entry name" value="Ribosomal_uL4_euk/arch"/>
</dbReference>
<dbReference type="Pfam" id="PF00573">
    <property type="entry name" value="Ribosomal_L4"/>
    <property type="match status" value="1"/>
</dbReference>
<evidence type="ECO:0000313" key="8">
    <source>
        <dbReference type="Proteomes" id="UP000315496"/>
    </source>
</evidence>
<dbReference type="InterPro" id="IPR002136">
    <property type="entry name" value="Ribosomal_uL4"/>
</dbReference>
<evidence type="ECO:0000256" key="4">
    <source>
        <dbReference type="ARBA" id="ARBA00035244"/>
    </source>
</evidence>
<gene>
    <name evidence="7" type="ORF">GMRT_10477</name>
</gene>
<dbReference type="EMBL" id="VDLU01000005">
    <property type="protein sequence ID" value="TNJ26532.1"/>
    <property type="molecule type" value="Genomic_DNA"/>
</dbReference>
<dbReference type="GO" id="GO:0003735">
    <property type="term" value="F:structural constituent of ribosome"/>
    <property type="evidence" value="ECO:0007669"/>
    <property type="project" value="InterPro"/>
</dbReference>
<evidence type="ECO:0000256" key="3">
    <source>
        <dbReference type="ARBA" id="ARBA00023274"/>
    </source>
</evidence>
<name>A0A4Z1SLK6_GIAMU</name>
<protein>
    <recommendedName>
        <fullName evidence="4">Large ribosomal subunit protein uL4</fullName>
    </recommendedName>
    <alternativeName>
        <fullName evidence="5">60S ribosomal protein L4</fullName>
    </alternativeName>
</protein>
<dbReference type="GO" id="GO:1990904">
    <property type="term" value="C:ribonucleoprotein complex"/>
    <property type="evidence" value="ECO:0007669"/>
    <property type="project" value="UniProtKB-KW"/>
</dbReference>